<proteinExistence type="inferred from homology"/>
<feature type="domain" description="Peptidase M48" evidence="8">
    <location>
        <begin position="167"/>
        <end position="335"/>
    </location>
</feature>
<dbReference type="Proteomes" id="UP000216361">
    <property type="component" value="Unassembled WGS sequence"/>
</dbReference>
<dbReference type="AlphaFoldDB" id="A0A255XRZ3"/>
<evidence type="ECO:0000313" key="10">
    <source>
        <dbReference type="EMBL" id="OYQ19738.1"/>
    </source>
</evidence>
<dbReference type="PANTHER" id="PTHR22726">
    <property type="entry name" value="METALLOENDOPEPTIDASE OMA1"/>
    <property type="match status" value="1"/>
</dbReference>
<keyword evidence="5 6" id="KW-0482">Metalloprotease</keyword>
<keyword evidence="7" id="KW-0472">Membrane</keyword>
<evidence type="ECO:0000256" key="5">
    <source>
        <dbReference type="ARBA" id="ARBA00023049"/>
    </source>
</evidence>
<sequence>MPDPRATGRYSDGVTAAQRAVTLSVEGDGLILATDTGPLTRWPCAAIRLRDGAQQTARAGVAVLIHEAEQVRLTALTDLDALRPFLPQLTAPTSKQRQERRATVRWLGGIVAGLAALYFLLPPLAAWGAALIPLSWQAHLGDETETAIVKALAQKPMPPAACADTQDTPVLARVAEALATAADLPAPPQIRVYPVALPNAFALPGNRIILTRGLLKRLQTPEQVLAVLAHEAAHLAHADPLAAVIQHMGWSLAAQTLFGIGTVASLAEIMPILAYHRDIERRADRDGARYLLALGRAPTLLGEALQRLPETEMAFVPQWFSTHPDTAERVAALAELPKPGLATIGFTYSPADVTALRKACGV</sequence>
<accession>A0A255XRZ3</accession>
<gene>
    <name evidence="10" type="ORF">CHR90_06345</name>
</gene>
<dbReference type="GO" id="GO:0004222">
    <property type="term" value="F:metalloendopeptidase activity"/>
    <property type="evidence" value="ECO:0007669"/>
    <property type="project" value="InterPro"/>
</dbReference>
<name>A0A255XRZ3_9PROT</name>
<protein>
    <submittedName>
        <fullName evidence="10">Uncharacterized protein</fullName>
    </submittedName>
</protein>
<evidence type="ECO:0000256" key="3">
    <source>
        <dbReference type="ARBA" id="ARBA00022801"/>
    </source>
</evidence>
<dbReference type="InterPro" id="IPR001915">
    <property type="entry name" value="Peptidase_M48"/>
</dbReference>
<reference evidence="10 11" key="1">
    <citation type="submission" date="2017-07" db="EMBL/GenBank/DDBJ databases">
        <title>Elstera cyanobacteriorum sp. nov., a novel bacterium isolated from cyanobacterial aggregates in a eutrophic lake.</title>
        <authorList>
            <person name="Cai H."/>
        </authorList>
    </citation>
    <scope>NUCLEOTIDE SEQUENCE [LARGE SCALE GENOMIC DNA]</scope>
    <source>
        <strain evidence="10 11">TH019</strain>
    </source>
</reference>
<keyword evidence="7" id="KW-0812">Transmembrane</keyword>
<evidence type="ECO:0000259" key="9">
    <source>
        <dbReference type="Pfam" id="PF23368"/>
    </source>
</evidence>
<dbReference type="PANTHER" id="PTHR22726:SF1">
    <property type="entry name" value="METALLOENDOPEPTIDASE OMA1, MITOCHONDRIAL"/>
    <property type="match status" value="1"/>
</dbReference>
<feature type="domain" description="DUF7092" evidence="9">
    <location>
        <begin position="6"/>
        <end position="58"/>
    </location>
</feature>
<keyword evidence="7" id="KW-1133">Transmembrane helix</keyword>
<comment type="cofactor">
    <cofactor evidence="6">
        <name>Zn(2+)</name>
        <dbReference type="ChEBI" id="CHEBI:29105"/>
    </cofactor>
    <text evidence="6">Binds 1 zinc ion per subunit.</text>
</comment>
<feature type="transmembrane region" description="Helical" evidence="7">
    <location>
        <begin position="104"/>
        <end position="121"/>
    </location>
</feature>
<dbReference type="GO" id="GO:0051603">
    <property type="term" value="P:proteolysis involved in protein catabolic process"/>
    <property type="evidence" value="ECO:0007669"/>
    <property type="project" value="TreeGrafter"/>
</dbReference>
<keyword evidence="11" id="KW-1185">Reference proteome</keyword>
<dbReference type="InterPro" id="IPR055518">
    <property type="entry name" value="DUF7092"/>
</dbReference>
<dbReference type="EMBL" id="NOXS01000030">
    <property type="protein sequence ID" value="OYQ19738.1"/>
    <property type="molecule type" value="Genomic_DNA"/>
</dbReference>
<evidence type="ECO:0000256" key="6">
    <source>
        <dbReference type="RuleBase" id="RU003983"/>
    </source>
</evidence>
<dbReference type="GO" id="GO:0046872">
    <property type="term" value="F:metal ion binding"/>
    <property type="evidence" value="ECO:0007669"/>
    <property type="project" value="UniProtKB-KW"/>
</dbReference>
<dbReference type="InterPro" id="IPR051156">
    <property type="entry name" value="Mito/Outer_Membr_Metalloprot"/>
</dbReference>
<comment type="similarity">
    <text evidence="6">Belongs to the peptidase M48 family.</text>
</comment>
<dbReference type="Gene3D" id="3.30.2010.10">
    <property type="entry name" value="Metalloproteases ('zincins'), catalytic domain"/>
    <property type="match status" value="1"/>
</dbReference>
<evidence type="ECO:0000259" key="8">
    <source>
        <dbReference type="Pfam" id="PF01435"/>
    </source>
</evidence>
<keyword evidence="4 6" id="KW-0862">Zinc</keyword>
<comment type="caution">
    <text evidence="10">The sequence shown here is derived from an EMBL/GenBank/DDBJ whole genome shotgun (WGS) entry which is preliminary data.</text>
</comment>
<evidence type="ECO:0000256" key="2">
    <source>
        <dbReference type="ARBA" id="ARBA00022723"/>
    </source>
</evidence>
<evidence type="ECO:0000256" key="4">
    <source>
        <dbReference type="ARBA" id="ARBA00022833"/>
    </source>
</evidence>
<organism evidence="10 11">
    <name type="scientific">Elstera cyanobacteriorum</name>
    <dbReference type="NCBI Taxonomy" id="2022747"/>
    <lineage>
        <taxon>Bacteria</taxon>
        <taxon>Pseudomonadati</taxon>
        <taxon>Pseudomonadota</taxon>
        <taxon>Alphaproteobacteria</taxon>
        <taxon>Rhodospirillales</taxon>
        <taxon>Rhodospirillaceae</taxon>
        <taxon>Elstera</taxon>
    </lineage>
</organism>
<dbReference type="Pfam" id="PF23368">
    <property type="entry name" value="DUF7092"/>
    <property type="match status" value="1"/>
</dbReference>
<keyword evidence="1 6" id="KW-0645">Protease</keyword>
<dbReference type="CDD" id="cd07332">
    <property type="entry name" value="M48C_Oma1_like"/>
    <property type="match status" value="1"/>
</dbReference>
<keyword evidence="2" id="KW-0479">Metal-binding</keyword>
<dbReference type="GO" id="GO:0016020">
    <property type="term" value="C:membrane"/>
    <property type="evidence" value="ECO:0007669"/>
    <property type="project" value="TreeGrafter"/>
</dbReference>
<evidence type="ECO:0000313" key="11">
    <source>
        <dbReference type="Proteomes" id="UP000216361"/>
    </source>
</evidence>
<evidence type="ECO:0000256" key="1">
    <source>
        <dbReference type="ARBA" id="ARBA00022670"/>
    </source>
</evidence>
<evidence type="ECO:0000256" key="7">
    <source>
        <dbReference type="SAM" id="Phobius"/>
    </source>
</evidence>
<dbReference type="Pfam" id="PF01435">
    <property type="entry name" value="Peptidase_M48"/>
    <property type="match status" value="1"/>
</dbReference>
<keyword evidence="3 6" id="KW-0378">Hydrolase</keyword>